<sequence length="779" mass="87926">MFAQAQNTTITGYPIFISHVNDRISEESSVEGMNILLQHVAKGAMHNSVERFDAPTCHPETRIALQDDVVGWVNEPPGDQLVTWMYGPAGAGKSAIAQTISQKLHTNGQLTASFFFFRTSTSKGRSDESAIIATLAYQLSRSAPATKSLIARTVRENPLIFDLSLDDQVQALIVTPLTVAYQDDADILRARVIVVDGLDECRKEDNAQSRVVRALIMGLLSIPEKSQKLFITSRPEHSIVAVFKGFQQGLVRKMELNDQWNPEDDIRTFLNSAFADIKRSHCYFESHSADQTWPSQADIDALVTRSSGQFIYASVVIKYIKSEDNYDPAARLKVVLQLMNNKDRPYAELDALYKYIFSQIRDVERVLAVLSLERVHSKARFGSPLELILSEVTGAHIEEIKFWLRPLVSVLVWGAGVIQYMHASLPDFLADESRSGTFCIYSTSITARCIRRALHLLEQKDTWTKRQLMPALLAIPRHYAKASSPQHKIHVYSAVSDFNVVKNVLSRIPEGPIAYDAIRAIGSYLEWILTESLESDDQGALVKPLTHIQTWIMECFSFNGLENTDKVDLWPFFTACPVVDVSSWASLETDKDIQLFNQAVFLHYLIPEIPQWLANTNFLGRYAITEERYVVALLRVSRYLMRSHQLGAVMKYQLAVVAKGDLNPDDLSASMLLAKETFSDCMGRIPESIELYFFVLFMCSEMVDSLARIGVEAAHSVPMVRSTTSYLYSTRHKLPFLRDPASPEYIQARENAEATWIETKKDLYDPIISIRVEQLPDLD</sequence>
<name>A0A8H5BGU6_9AGAR</name>
<accession>A0A8H5BGU6</accession>
<comment type="caution">
    <text evidence="3">The sequence shown here is derived from an EMBL/GenBank/DDBJ whole genome shotgun (WGS) entry which is preliminary data.</text>
</comment>
<keyword evidence="4" id="KW-1185">Reference proteome</keyword>
<dbReference type="EMBL" id="JAACJJ010000028">
    <property type="protein sequence ID" value="KAF5322636.1"/>
    <property type="molecule type" value="Genomic_DNA"/>
</dbReference>
<dbReference type="PANTHER" id="PTHR10039">
    <property type="entry name" value="AMELOGENIN"/>
    <property type="match status" value="1"/>
</dbReference>
<dbReference type="InterPro" id="IPR007111">
    <property type="entry name" value="NACHT_NTPase"/>
</dbReference>
<dbReference type="Gene3D" id="3.40.50.300">
    <property type="entry name" value="P-loop containing nucleotide triphosphate hydrolases"/>
    <property type="match status" value="1"/>
</dbReference>
<evidence type="ECO:0000313" key="4">
    <source>
        <dbReference type="Proteomes" id="UP000567179"/>
    </source>
</evidence>
<dbReference type="InterPro" id="IPR056884">
    <property type="entry name" value="NPHP3-like_N"/>
</dbReference>
<proteinExistence type="predicted"/>
<keyword evidence="1" id="KW-0677">Repeat</keyword>
<evidence type="ECO:0000256" key="1">
    <source>
        <dbReference type="ARBA" id="ARBA00022737"/>
    </source>
</evidence>
<reference evidence="3 4" key="1">
    <citation type="journal article" date="2020" name="ISME J.">
        <title>Uncovering the hidden diversity of litter-decomposition mechanisms in mushroom-forming fungi.</title>
        <authorList>
            <person name="Floudas D."/>
            <person name="Bentzer J."/>
            <person name="Ahren D."/>
            <person name="Johansson T."/>
            <person name="Persson P."/>
            <person name="Tunlid A."/>
        </authorList>
    </citation>
    <scope>NUCLEOTIDE SEQUENCE [LARGE SCALE GENOMIC DNA]</scope>
    <source>
        <strain evidence="3 4">CBS 101986</strain>
    </source>
</reference>
<dbReference type="PANTHER" id="PTHR10039:SF14">
    <property type="entry name" value="NACHT DOMAIN-CONTAINING PROTEIN"/>
    <property type="match status" value="1"/>
</dbReference>
<dbReference type="SUPFAM" id="SSF52540">
    <property type="entry name" value="P-loop containing nucleoside triphosphate hydrolases"/>
    <property type="match status" value="1"/>
</dbReference>
<evidence type="ECO:0000313" key="3">
    <source>
        <dbReference type="EMBL" id="KAF5322636.1"/>
    </source>
</evidence>
<dbReference type="InterPro" id="IPR027417">
    <property type="entry name" value="P-loop_NTPase"/>
</dbReference>
<feature type="domain" description="NACHT" evidence="2">
    <location>
        <begin position="81"/>
        <end position="235"/>
    </location>
</feature>
<protein>
    <recommendedName>
        <fullName evidence="2">NACHT domain-containing protein</fullName>
    </recommendedName>
</protein>
<dbReference type="Pfam" id="PF24883">
    <property type="entry name" value="NPHP3_N"/>
    <property type="match status" value="1"/>
</dbReference>
<gene>
    <name evidence="3" type="ORF">D9619_000212</name>
</gene>
<dbReference type="PROSITE" id="PS50837">
    <property type="entry name" value="NACHT"/>
    <property type="match status" value="1"/>
</dbReference>
<evidence type="ECO:0000259" key="2">
    <source>
        <dbReference type="PROSITE" id="PS50837"/>
    </source>
</evidence>
<dbReference type="Proteomes" id="UP000567179">
    <property type="component" value="Unassembled WGS sequence"/>
</dbReference>
<dbReference type="AlphaFoldDB" id="A0A8H5BGU6"/>
<dbReference type="OrthoDB" id="5967843at2759"/>
<organism evidence="3 4">
    <name type="scientific">Psilocybe cf. subviscida</name>
    <dbReference type="NCBI Taxonomy" id="2480587"/>
    <lineage>
        <taxon>Eukaryota</taxon>
        <taxon>Fungi</taxon>
        <taxon>Dikarya</taxon>
        <taxon>Basidiomycota</taxon>
        <taxon>Agaricomycotina</taxon>
        <taxon>Agaricomycetes</taxon>
        <taxon>Agaricomycetidae</taxon>
        <taxon>Agaricales</taxon>
        <taxon>Agaricineae</taxon>
        <taxon>Strophariaceae</taxon>
        <taxon>Psilocybe</taxon>
    </lineage>
</organism>